<protein>
    <submittedName>
        <fullName evidence="1">Uncharacterized protein</fullName>
    </submittedName>
</protein>
<gene>
    <name evidence="1" type="ORF">CCHL11_04569</name>
</gene>
<keyword evidence="2" id="KW-1185">Reference proteome</keyword>
<evidence type="ECO:0000313" key="2">
    <source>
        <dbReference type="Proteomes" id="UP000186583"/>
    </source>
</evidence>
<dbReference type="EMBL" id="MPGH01000108">
    <property type="protein sequence ID" value="OLN86954.1"/>
    <property type="molecule type" value="Genomic_DNA"/>
</dbReference>
<evidence type="ECO:0000313" key="1">
    <source>
        <dbReference type="EMBL" id="OLN86954.1"/>
    </source>
</evidence>
<comment type="caution">
    <text evidence="1">The sequence shown here is derived from an EMBL/GenBank/DDBJ whole genome shotgun (WGS) entry which is preliminary data.</text>
</comment>
<reference evidence="1 2" key="1">
    <citation type="submission" date="2016-11" db="EMBL/GenBank/DDBJ databases">
        <title>Draft Genome Assembly of Colletotrichum chlorophyti a pathogen of herbaceous plants.</title>
        <authorList>
            <person name="Gan P."/>
            <person name="Narusaka M."/>
            <person name="Tsushima A."/>
            <person name="Narusaka Y."/>
            <person name="Takano Y."/>
            <person name="Shirasu K."/>
        </authorList>
    </citation>
    <scope>NUCLEOTIDE SEQUENCE [LARGE SCALE GENOMIC DNA]</scope>
    <source>
        <strain evidence="1 2">NTL11</strain>
    </source>
</reference>
<organism evidence="1 2">
    <name type="scientific">Colletotrichum chlorophyti</name>
    <dbReference type="NCBI Taxonomy" id="708187"/>
    <lineage>
        <taxon>Eukaryota</taxon>
        <taxon>Fungi</taxon>
        <taxon>Dikarya</taxon>
        <taxon>Ascomycota</taxon>
        <taxon>Pezizomycotina</taxon>
        <taxon>Sordariomycetes</taxon>
        <taxon>Hypocreomycetidae</taxon>
        <taxon>Glomerellales</taxon>
        <taxon>Glomerellaceae</taxon>
        <taxon>Colletotrichum</taxon>
    </lineage>
</organism>
<accession>A0A1Q8RRL6</accession>
<proteinExistence type="predicted"/>
<dbReference type="AlphaFoldDB" id="A0A1Q8RRL6"/>
<sequence>MAHKPRLLTEAELRRFEDCAGENAKLADCWTSDRILVIACKPTSAYKTARVSVRPALELDVLSPAGNPVWQSIPSVSRPTRHFCRRRLRQLERPKGKGDKMYQPRPWCVATGVYQSYELYEEEAKVKAQEVFDELGKGYASVCIATCYISTTMKELGTFGLRLPASTVFVDLIKVLEHQTRECGIPEELKKYTDENVSVWKGRYDGRPGGIIDRHGMQDVRFLELLGPAAEAHRLDFKKAEKEDTALKRIAGRFRNG</sequence>
<dbReference type="OrthoDB" id="4814856at2759"/>
<name>A0A1Q8RRL6_9PEZI</name>
<dbReference type="Proteomes" id="UP000186583">
    <property type="component" value="Unassembled WGS sequence"/>
</dbReference>